<dbReference type="GO" id="GO:0009102">
    <property type="term" value="P:biotin biosynthetic process"/>
    <property type="evidence" value="ECO:0007669"/>
    <property type="project" value="UniProtKB-UniRule"/>
</dbReference>
<dbReference type="NCBIfam" id="TIGR01738">
    <property type="entry name" value="bioH"/>
    <property type="match status" value="1"/>
</dbReference>
<feature type="active site" evidence="5">
    <location>
        <position position="237"/>
    </location>
</feature>
<reference evidence="7 8" key="1">
    <citation type="submission" date="2020-08" db="EMBL/GenBank/DDBJ databases">
        <title>Genomic Encyclopedia of Type Strains, Phase IV (KMG-IV): sequencing the most valuable type-strain genomes for metagenomic binning, comparative biology and taxonomic classification.</title>
        <authorList>
            <person name="Goeker M."/>
        </authorList>
    </citation>
    <scope>NUCLEOTIDE SEQUENCE [LARGE SCALE GENOMIC DNA]</scope>
    <source>
        <strain evidence="7 8">DSM 26287</strain>
    </source>
</reference>
<dbReference type="EC" id="3.1.1.85" evidence="5"/>
<dbReference type="PRINTS" id="PR00111">
    <property type="entry name" value="ABHYDROLASE"/>
</dbReference>
<dbReference type="SUPFAM" id="SSF53474">
    <property type="entry name" value="alpha/beta-Hydrolases"/>
    <property type="match status" value="1"/>
</dbReference>
<sequence length="259" mass="28629">MAELLNITSEGQGVPIVLIHGWGLNSAVWQPLVEMLKADMHVITVCLPGFGDNLEHAIEPYSLASVSALIVNSVNQPAIYLGWSLGGLVATDIALSFPEQVLGLVTVASSPYFVNKDSWPGIAPEVLALFHQQLAKDTQKTINNFLKIQAMGSISVRDDIKHIRQLVMQYEMPTKQTLDQSLLLLEQVDLRDSLKLISVPFLRLYGKLDSLVPKKVLPLIAELAPDSEEVLFDKASHAPFISEPEAFHASLNKWITKHY</sequence>
<evidence type="ECO:0000259" key="6">
    <source>
        <dbReference type="Pfam" id="PF00561"/>
    </source>
</evidence>
<keyword evidence="8" id="KW-1185">Reference proteome</keyword>
<dbReference type="PANTHER" id="PTHR43798">
    <property type="entry name" value="MONOACYLGLYCEROL LIPASE"/>
    <property type="match status" value="1"/>
</dbReference>
<feature type="domain" description="AB hydrolase-1" evidence="6">
    <location>
        <begin position="15"/>
        <end position="244"/>
    </location>
</feature>
<dbReference type="InterPro" id="IPR000073">
    <property type="entry name" value="AB_hydrolase_1"/>
</dbReference>
<evidence type="ECO:0000313" key="7">
    <source>
        <dbReference type="EMBL" id="MBB6542845.1"/>
    </source>
</evidence>
<dbReference type="InterPro" id="IPR010076">
    <property type="entry name" value="BioH"/>
</dbReference>
<dbReference type="Gene3D" id="3.40.50.1820">
    <property type="entry name" value="alpha/beta hydrolase"/>
    <property type="match status" value="1"/>
</dbReference>
<comment type="catalytic activity">
    <reaction evidence="5">
        <text>6-carboxyhexanoyl-[ACP] methyl ester + H2O = 6-carboxyhexanoyl-[ACP] + methanol + H(+)</text>
        <dbReference type="Rhea" id="RHEA:42700"/>
        <dbReference type="Rhea" id="RHEA-COMP:9955"/>
        <dbReference type="Rhea" id="RHEA-COMP:10186"/>
        <dbReference type="ChEBI" id="CHEBI:15377"/>
        <dbReference type="ChEBI" id="CHEBI:15378"/>
        <dbReference type="ChEBI" id="CHEBI:17790"/>
        <dbReference type="ChEBI" id="CHEBI:78846"/>
        <dbReference type="ChEBI" id="CHEBI:82735"/>
        <dbReference type="EC" id="3.1.1.85"/>
    </reaction>
</comment>
<evidence type="ECO:0000256" key="1">
    <source>
        <dbReference type="ARBA" id="ARBA00022487"/>
    </source>
</evidence>
<feature type="binding site" evidence="5">
    <location>
        <begin position="84"/>
        <end position="85"/>
    </location>
    <ligand>
        <name>substrate</name>
    </ligand>
</feature>
<dbReference type="GO" id="GO:0090499">
    <property type="term" value="F:pimelyl-[acyl-carrier protein] methyl ester esterase activity"/>
    <property type="evidence" value="ECO:0007669"/>
    <property type="project" value="UniProtKB-EC"/>
</dbReference>
<comment type="function">
    <text evidence="5">The physiological role of BioH is to remove the methyl group introduced by BioC when the pimeloyl moiety is complete. It allows to synthesize pimeloyl-ACP via the fatty acid synthetic pathway through the hydrolysis of the ester bonds of pimeloyl-ACP esters.</text>
</comment>
<evidence type="ECO:0000256" key="2">
    <source>
        <dbReference type="ARBA" id="ARBA00022490"/>
    </source>
</evidence>
<dbReference type="GO" id="GO:0016020">
    <property type="term" value="C:membrane"/>
    <property type="evidence" value="ECO:0007669"/>
    <property type="project" value="TreeGrafter"/>
</dbReference>
<dbReference type="Proteomes" id="UP000537141">
    <property type="component" value="Unassembled WGS sequence"/>
</dbReference>
<comment type="subcellular location">
    <subcellularLocation>
        <location evidence="5">Cytoplasm</location>
    </subcellularLocation>
</comment>
<dbReference type="InterPro" id="IPR029058">
    <property type="entry name" value="AB_hydrolase_fold"/>
</dbReference>
<evidence type="ECO:0000313" key="8">
    <source>
        <dbReference type="Proteomes" id="UP000537141"/>
    </source>
</evidence>
<dbReference type="Pfam" id="PF00561">
    <property type="entry name" value="Abhydrolase_1"/>
    <property type="match status" value="1"/>
</dbReference>
<keyword evidence="4 5" id="KW-0378">Hydrolase</keyword>
<comment type="subunit">
    <text evidence="5">Monomer.</text>
</comment>
<feature type="active site" description="Nucleophile" evidence="5">
    <location>
        <position position="84"/>
    </location>
</feature>
<dbReference type="InterPro" id="IPR050266">
    <property type="entry name" value="AB_hydrolase_sf"/>
</dbReference>
<dbReference type="EMBL" id="JACHHU010000008">
    <property type="protein sequence ID" value="MBB6542845.1"/>
    <property type="molecule type" value="Genomic_DNA"/>
</dbReference>
<evidence type="ECO:0000256" key="5">
    <source>
        <dbReference type="HAMAP-Rule" id="MF_01260"/>
    </source>
</evidence>
<feature type="binding site" evidence="5">
    <location>
        <position position="22"/>
    </location>
    <ligand>
        <name>substrate</name>
    </ligand>
</feature>
<gene>
    <name evidence="5" type="primary">bioH</name>
    <name evidence="7" type="ORF">HNQ55_001345</name>
</gene>
<protein>
    <recommendedName>
        <fullName evidence="5">Pimeloyl-[acyl-carrier protein] methyl ester esterase</fullName>
        <ecNumber evidence="5">3.1.1.85</ecNumber>
    </recommendedName>
    <alternativeName>
        <fullName evidence="5">Biotin synthesis protein BioH</fullName>
    </alternativeName>
    <alternativeName>
        <fullName evidence="5">Carboxylesterase BioH</fullName>
    </alternativeName>
</protein>
<organism evidence="7 8">
    <name type="scientific">Thalassotalea piscium</name>
    <dbReference type="NCBI Taxonomy" id="1230533"/>
    <lineage>
        <taxon>Bacteria</taxon>
        <taxon>Pseudomonadati</taxon>
        <taxon>Pseudomonadota</taxon>
        <taxon>Gammaproteobacteria</taxon>
        <taxon>Alteromonadales</taxon>
        <taxon>Colwelliaceae</taxon>
        <taxon>Thalassotalea</taxon>
    </lineage>
</organism>
<dbReference type="PANTHER" id="PTHR43798:SF31">
    <property type="entry name" value="AB HYDROLASE SUPERFAMILY PROTEIN YCLE"/>
    <property type="match status" value="1"/>
</dbReference>
<feature type="binding site" evidence="5">
    <location>
        <position position="237"/>
    </location>
    <ligand>
        <name>substrate</name>
    </ligand>
</feature>
<comment type="caution">
    <text evidence="7">The sequence shown here is derived from an EMBL/GenBank/DDBJ whole genome shotgun (WGS) entry which is preliminary data.</text>
</comment>
<dbReference type="RefSeq" id="WP_184423657.1">
    <property type="nucleotide sequence ID" value="NZ_AP027362.1"/>
</dbReference>
<dbReference type="UniPathway" id="UPA00078"/>
<evidence type="ECO:0000256" key="4">
    <source>
        <dbReference type="ARBA" id="ARBA00022801"/>
    </source>
</evidence>
<comment type="similarity">
    <text evidence="5">Belongs to the AB hydrolase superfamily. Carboxylesterase BioH family.</text>
</comment>
<comment type="pathway">
    <text evidence="5">Cofactor biosynthesis; biotin biosynthesis.</text>
</comment>
<keyword evidence="2 5" id="KW-0963">Cytoplasm</keyword>
<dbReference type="AlphaFoldDB" id="A0A7X0NG59"/>
<accession>A0A7X0NG59</accession>
<feature type="binding site" evidence="5">
    <location>
        <begin position="145"/>
        <end position="149"/>
    </location>
    <ligand>
        <name>substrate</name>
    </ligand>
</feature>
<keyword evidence="1 5" id="KW-0719">Serine esterase</keyword>
<name>A0A7X0NG59_9GAMM</name>
<dbReference type="GO" id="GO:0005737">
    <property type="term" value="C:cytoplasm"/>
    <property type="evidence" value="ECO:0007669"/>
    <property type="project" value="UniProtKB-SubCell"/>
</dbReference>
<keyword evidence="3 5" id="KW-0093">Biotin biosynthesis</keyword>
<proteinExistence type="inferred from homology"/>
<feature type="active site" evidence="5">
    <location>
        <position position="209"/>
    </location>
</feature>
<evidence type="ECO:0000256" key="3">
    <source>
        <dbReference type="ARBA" id="ARBA00022756"/>
    </source>
</evidence>
<dbReference type="HAMAP" id="MF_01260">
    <property type="entry name" value="Carboxylester"/>
    <property type="match status" value="1"/>
</dbReference>